<evidence type="ECO:0000313" key="3">
    <source>
        <dbReference type="Proteomes" id="UP001602013"/>
    </source>
</evidence>
<sequence>MSEMDSLGETAEELSIETPEADAVEQHQRVRPSDQNRWPDQVPMEADPADATEQERVVEDDEEDYR</sequence>
<dbReference type="Proteomes" id="UP001602013">
    <property type="component" value="Unassembled WGS sequence"/>
</dbReference>
<dbReference type="RefSeq" id="WP_387409282.1">
    <property type="nucleotide sequence ID" value="NZ_CP191998.1"/>
</dbReference>
<evidence type="ECO:0000256" key="1">
    <source>
        <dbReference type="SAM" id="MobiDB-lite"/>
    </source>
</evidence>
<dbReference type="EMBL" id="JBIASD010000003">
    <property type="protein sequence ID" value="MFF3665292.1"/>
    <property type="molecule type" value="Genomic_DNA"/>
</dbReference>
<name>A0ABW6SK03_9ACTN</name>
<organism evidence="2 3">
    <name type="scientific">Microtetraspora malaysiensis</name>
    <dbReference type="NCBI Taxonomy" id="161358"/>
    <lineage>
        <taxon>Bacteria</taxon>
        <taxon>Bacillati</taxon>
        <taxon>Actinomycetota</taxon>
        <taxon>Actinomycetes</taxon>
        <taxon>Streptosporangiales</taxon>
        <taxon>Streptosporangiaceae</taxon>
        <taxon>Microtetraspora</taxon>
    </lineage>
</organism>
<feature type="compositionally biased region" description="Acidic residues" evidence="1">
    <location>
        <begin position="10"/>
        <end position="23"/>
    </location>
</feature>
<gene>
    <name evidence="2" type="ORF">ACFYXI_06820</name>
</gene>
<accession>A0ABW6SK03</accession>
<reference evidence="2 3" key="1">
    <citation type="submission" date="2024-10" db="EMBL/GenBank/DDBJ databases">
        <title>The Natural Products Discovery Center: Release of the First 8490 Sequenced Strains for Exploring Actinobacteria Biosynthetic Diversity.</title>
        <authorList>
            <person name="Kalkreuter E."/>
            <person name="Kautsar S.A."/>
            <person name="Yang D."/>
            <person name="Bader C.D."/>
            <person name="Teijaro C.N."/>
            <person name="Fluegel L."/>
            <person name="Davis C.M."/>
            <person name="Simpson J.R."/>
            <person name="Lauterbach L."/>
            <person name="Steele A.D."/>
            <person name="Gui C."/>
            <person name="Meng S."/>
            <person name="Li G."/>
            <person name="Viehrig K."/>
            <person name="Ye F."/>
            <person name="Su P."/>
            <person name="Kiefer A.F."/>
            <person name="Nichols A."/>
            <person name="Cepeda A.J."/>
            <person name="Yan W."/>
            <person name="Fan B."/>
            <person name="Jiang Y."/>
            <person name="Adhikari A."/>
            <person name="Zheng C.-J."/>
            <person name="Schuster L."/>
            <person name="Cowan T.M."/>
            <person name="Smanski M.J."/>
            <person name="Chevrette M.G."/>
            <person name="De Carvalho L.P.S."/>
            <person name="Shen B."/>
        </authorList>
    </citation>
    <scope>NUCLEOTIDE SEQUENCE [LARGE SCALE GENOMIC DNA]</scope>
    <source>
        <strain evidence="2 3">NPDC002173</strain>
    </source>
</reference>
<comment type="caution">
    <text evidence="2">The sequence shown here is derived from an EMBL/GenBank/DDBJ whole genome shotgun (WGS) entry which is preliminary data.</text>
</comment>
<keyword evidence="3" id="KW-1185">Reference proteome</keyword>
<evidence type="ECO:0000313" key="2">
    <source>
        <dbReference type="EMBL" id="MFF3665292.1"/>
    </source>
</evidence>
<feature type="region of interest" description="Disordered" evidence="1">
    <location>
        <begin position="1"/>
        <end position="66"/>
    </location>
</feature>
<feature type="compositionally biased region" description="Acidic residues" evidence="1">
    <location>
        <begin position="47"/>
        <end position="66"/>
    </location>
</feature>
<protein>
    <submittedName>
        <fullName evidence="2">Uncharacterized protein</fullName>
    </submittedName>
</protein>
<feature type="compositionally biased region" description="Basic and acidic residues" evidence="1">
    <location>
        <begin position="24"/>
        <end position="34"/>
    </location>
</feature>
<proteinExistence type="predicted"/>